<dbReference type="Proteomes" id="UP001633002">
    <property type="component" value="Unassembled WGS sequence"/>
</dbReference>
<feature type="compositionally biased region" description="Basic and acidic residues" evidence="1">
    <location>
        <begin position="15"/>
        <end position="30"/>
    </location>
</feature>
<reference evidence="2 3" key="1">
    <citation type="submission" date="2024-09" db="EMBL/GenBank/DDBJ databases">
        <title>Chromosome-scale assembly of Riccia sorocarpa.</title>
        <authorList>
            <person name="Paukszto L."/>
        </authorList>
    </citation>
    <scope>NUCLEOTIDE SEQUENCE [LARGE SCALE GENOMIC DNA]</scope>
    <source>
        <strain evidence="2">LP-2024</strain>
        <tissue evidence="2">Aerial parts of the thallus</tissue>
    </source>
</reference>
<feature type="compositionally biased region" description="Basic and acidic residues" evidence="1">
    <location>
        <begin position="95"/>
        <end position="105"/>
    </location>
</feature>
<name>A0ABD3HYF3_9MARC</name>
<feature type="compositionally biased region" description="Polar residues" evidence="1">
    <location>
        <begin position="330"/>
        <end position="343"/>
    </location>
</feature>
<proteinExistence type="predicted"/>
<organism evidence="2 3">
    <name type="scientific">Riccia sorocarpa</name>
    <dbReference type="NCBI Taxonomy" id="122646"/>
    <lineage>
        <taxon>Eukaryota</taxon>
        <taxon>Viridiplantae</taxon>
        <taxon>Streptophyta</taxon>
        <taxon>Embryophyta</taxon>
        <taxon>Marchantiophyta</taxon>
        <taxon>Marchantiopsida</taxon>
        <taxon>Marchantiidae</taxon>
        <taxon>Marchantiales</taxon>
        <taxon>Ricciaceae</taxon>
        <taxon>Riccia</taxon>
    </lineage>
</organism>
<gene>
    <name evidence="2" type="ORF">R1sor_010554</name>
</gene>
<evidence type="ECO:0000256" key="1">
    <source>
        <dbReference type="SAM" id="MobiDB-lite"/>
    </source>
</evidence>
<feature type="compositionally biased region" description="Basic and acidic residues" evidence="1">
    <location>
        <begin position="216"/>
        <end position="226"/>
    </location>
</feature>
<feature type="region of interest" description="Disordered" evidence="1">
    <location>
        <begin position="193"/>
        <end position="268"/>
    </location>
</feature>
<evidence type="ECO:0000313" key="3">
    <source>
        <dbReference type="Proteomes" id="UP001633002"/>
    </source>
</evidence>
<feature type="compositionally biased region" description="Basic and acidic residues" evidence="1">
    <location>
        <begin position="113"/>
        <end position="129"/>
    </location>
</feature>
<accession>A0ABD3HYF3</accession>
<feature type="region of interest" description="Disordered" evidence="1">
    <location>
        <begin position="399"/>
        <end position="425"/>
    </location>
</feature>
<dbReference type="EMBL" id="JBJQOH010000002">
    <property type="protein sequence ID" value="KAL3696478.1"/>
    <property type="molecule type" value="Genomic_DNA"/>
</dbReference>
<dbReference type="AlphaFoldDB" id="A0ABD3HYF3"/>
<keyword evidence="3" id="KW-1185">Reference proteome</keyword>
<evidence type="ECO:0000313" key="2">
    <source>
        <dbReference type="EMBL" id="KAL3696478.1"/>
    </source>
</evidence>
<protein>
    <submittedName>
        <fullName evidence="2">Uncharacterized protein</fullName>
    </submittedName>
</protein>
<sequence length="478" mass="53128">MATSSRIIGTHLAKNRTDHKGSGPRSDWKRELSPLFDELVQDHKYDPVKGRFTQGNNSEWPCTVERGPRRCLSSDLGSSEKEETGSSMSGDICDDTSKKGAEVVSKKMSPAQRRGDQPMRRMGCHDKTGSPDSLDDVQLMRRISCTQEMKAADKGGMTIEKFDGSKRHLPIGKNRRTISATLKAWKIGTLDDDDIGGSGSDQQEECLPPRSPKRPRTSEKLSERRVTARFRPLRSLPQSSETPPVLELSSDDSPPRTSRRGLVLSPQKLQIQITEEDYSPYDDDGHREIGSEPKKILSTVLDLSPITLLGEDKRKRNFVIDSLVQPRRLSYSSDPQDCSQQDGGSRHASFAGSSGAAQLENSDGPCLAPVVSFDNSTNVTDRNRILPTEMYRHRETVREGRSKKTVAGSGSGRLNPAEQQKRSTKDKLGKKGLFLLMVDIQNLARTELTFYVLALRFVVELSLLSIAWADPDCIESRI</sequence>
<comment type="caution">
    <text evidence="2">The sequence shown here is derived from an EMBL/GenBank/DDBJ whole genome shotgun (WGS) entry which is preliminary data.</text>
</comment>
<feature type="region of interest" description="Disordered" evidence="1">
    <location>
        <begin position="47"/>
        <end position="137"/>
    </location>
</feature>
<feature type="region of interest" description="Disordered" evidence="1">
    <location>
        <begin position="1"/>
        <end position="30"/>
    </location>
</feature>
<feature type="region of interest" description="Disordered" evidence="1">
    <location>
        <begin position="329"/>
        <end position="358"/>
    </location>
</feature>